<dbReference type="EMBL" id="LAZR01013289">
    <property type="protein sequence ID" value="KKM22651.1"/>
    <property type="molecule type" value="Genomic_DNA"/>
</dbReference>
<evidence type="ECO:0000313" key="1">
    <source>
        <dbReference type="EMBL" id="KKM22651.1"/>
    </source>
</evidence>
<proteinExistence type="predicted"/>
<organism evidence="1">
    <name type="scientific">marine sediment metagenome</name>
    <dbReference type="NCBI Taxonomy" id="412755"/>
    <lineage>
        <taxon>unclassified sequences</taxon>
        <taxon>metagenomes</taxon>
        <taxon>ecological metagenomes</taxon>
    </lineage>
</organism>
<comment type="caution">
    <text evidence="1">The sequence shown here is derived from an EMBL/GenBank/DDBJ whole genome shotgun (WGS) entry which is preliminary data.</text>
</comment>
<name>A0A0F9I4U9_9ZZZZ</name>
<dbReference type="AlphaFoldDB" id="A0A0F9I4U9"/>
<feature type="non-terminal residue" evidence="1">
    <location>
        <position position="1"/>
    </location>
</feature>
<gene>
    <name evidence="1" type="ORF">LCGC14_1623140</name>
</gene>
<protein>
    <submittedName>
        <fullName evidence="1">Uncharacterized protein</fullName>
    </submittedName>
</protein>
<reference evidence="1" key="1">
    <citation type="journal article" date="2015" name="Nature">
        <title>Complex archaea that bridge the gap between prokaryotes and eukaryotes.</title>
        <authorList>
            <person name="Spang A."/>
            <person name="Saw J.H."/>
            <person name="Jorgensen S.L."/>
            <person name="Zaremba-Niedzwiedzka K."/>
            <person name="Martijn J."/>
            <person name="Lind A.E."/>
            <person name="van Eijk R."/>
            <person name="Schleper C."/>
            <person name="Guy L."/>
            <person name="Ettema T.J."/>
        </authorList>
    </citation>
    <scope>NUCLEOTIDE SEQUENCE</scope>
</reference>
<accession>A0A0F9I4U9</accession>
<sequence length="36" mass="4080">KGDLEGTKLAILNFCSLTDQIVVKGFIETYMKLQFD</sequence>